<name>C7BGT4_PHOAA</name>
<gene>
    <name evidence="1" type="primary">yieG</name>
    <name evidence="1" type="ordered locus">PAU_00170</name>
</gene>
<organism evidence="1 2">
    <name type="scientific">Photorhabdus asymbiotica subsp. asymbiotica (strain ATCC 43949 / 3105-77)</name>
    <name type="common">Xenorhabdus luminescens (strain 2)</name>
    <dbReference type="NCBI Taxonomy" id="553480"/>
    <lineage>
        <taxon>Bacteria</taxon>
        <taxon>Pseudomonadati</taxon>
        <taxon>Pseudomonadota</taxon>
        <taxon>Gammaproteobacteria</taxon>
        <taxon>Enterobacterales</taxon>
        <taxon>Morganellaceae</taxon>
        <taxon>Photorhabdus</taxon>
    </lineage>
</organism>
<evidence type="ECO:0000313" key="1">
    <source>
        <dbReference type="EMBL" id="CAQ82263.1"/>
    </source>
</evidence>
<dbReference type="KEGG" id="pay:PAU_00170"/>
<dbReference type="EMBL" id="FM162591">
    <property type="protein sequence ID" value="CAQ82263.1"/>
    <property type="molecule type" value="Genomic_DNA"/>
</dbReference>
<proteinExistence type="predicted"/>
<accession>C7BGT4</accession>
<dbReference type="Proteomes" id="UP000002747">
    <property type="component" value="Chromosome"/>
</dbReference>
<dbReference type="STRING" id="291112.PAU_00170"/>
<dbReference type="AlphaFoldDB" id="C7BGT4"/>
<sequence length="50" mass="5944">MILFNLLIIHLVFQLQRHCAWFYRVLCHESSPCVVVTLLFVLKMVFVDAH</sequence>
<protein>
    <submittedName>
        <fullName evidence="1">Uncharacterized protein</fullName>
    </submittedName>
</protein>
<reference evidence="1 2" key="1">
    <citation type="journal article" date="2009" name="BMC Genomics">
        <title>Comparative genomics of the emerging human pathogen Photorhabdus asymbiotica with the insect pathogen Photorhabdus luminescens.</title>
        <authorList>
            <person name="Wilkinson P."/>
            <person name="Waterfield N.R."/>
            <person name="Crossman L."/>
            <person name="Corton C."/>
            <person name="Sanchez-Contreras M."/>
            <person name="Vlisidou I."/>
            <person name="Barron A."/>
            <person name="Bignell A."/>
            <person name="Clark L."/>
            <person name="Ormond D."/>
            <person name="Mayho M."/>
            <person name="Bason N."/>
            <person name="Smith F."/>
            <person name="Simmonds M."/>
            <person name="Churcher C."/>
            <person name="Harris D."/>
            <person name="Thompson N.R."/>
            <person name="Quail M."/>
            <person name="Parkhill J."/>
            <person name="ffrench-Constant R.H."/>
        </authorList>
    </citation>
    <scope>NUCLEOTIDE SEQUENCE [LARGE SCALE GENOMIC DNA]</scope>
    <source>
        <strain evidence="2">ATCC 43949 / 3105-77</strain>
    </source>
</reference>
<evidence type="ECO:0000313" key="2">
    <source>
        <dbReference type="Proteomes" id="UP000002747"/>
    </source>
</evidence>